<dbReference type="GeneID" id="34014611"/>
<evidence type="ECO:0000313" key="1">
    <source>
        <dbReference type="EMBL" id="ASE39114.2"/>
    </source>
</evidence>
<accession>A0A1Z3U820</accession>
<sequence>MSEHEDWVARLAERQALITRANNLPDGLSEDAREAEVNRLCDAASRVEADIFAAAPDDGAALATQVQLAVILWGEQAPLEPTVRDLLERVAAALVLTPVPLFPSPIINHPQGYEI</sequence>
<name>A0A1Z3U820_BREVE</name>
<proteinExistence type="predicted"/>
<dbReference type="AlphaFoldDB" id="A0A1Z3U820"/>
<protein>
    <submittedName>
        <fullName evidence="1">Uncharacterized protein</fullName>
    </submittedName>
</protein>
<dbReference type="RefSeq" id="WP_105625177.1">
    <property type="nucleotide sequence ID" value="NZ_CP022048.2"/>
</dbReference>
<reference evidence="2" key="1">
    <citation type="submission" date="2017-06" db="EMBL/GenBank/DDBJ databases">
        <title>FDA dAtabase for Regulatory Grade micrObial Sequences (FDA-ARGOS): Supporting development and validation of Infectious Disease Dx tests.</title>
        <authorList>
            <person name="Minogue T."/>
            <person name="Wolcott M."/>
            <person name="Wasieloski L."/>
            <person name="Aguilar W."/>
            <person name="Moore D."/>
            <person name="Tallon L."/>
            <person name="Sadzewicz L."/>
            <person name="Sengamalay N."/>
            <person name="Ott S."/>
            <person name="Godinez A."/>
            <person name="Nagaraj S."/>
            <person name="Nadendla S."/>
            <person name="Geyer C."/>
            <person name="Sichtig H."/>
        </authorList>
    </citation>
    <scope>NUCLEOTIDE SEQUENCE [LARGE SCALE GENOMIC DNA]</scope>
    <source>
        <strain evidence="2">FDAARGOS_289</strain>
    </source>
</reference>
<dbReference type="EMBL" id="CP022048">
    <property type="protein sequence ID" value="ASE39114.2"/>
    <property type="molecule type" value="Genomic_DNA"/>
</dbReference>
<dbReference type="Proteomes" id="UP000197050">
    <property type="component" value="Chromosome"/>
</dbReference>
<organism evidence="1 2">
    <name type="scientific">Brevundimonas vesicularis</name>
    <name type="common">Pseudomonas vesicularis</name>
    <dbReference type="NCBI Taxonomy" id="41276"/>
    <lineage>
        <taxon>Bacteria</taxon>
        <taxon>Pseudomonadati</taxon>
        <taxon>Pseudomonadota</taxon>
        <taxon>Alphaproteobacteria</taxon>
        <taxon>Caulobacterales</taxon>
        <taxon>Caulobacteraceae</taxon>
        <taxon>Brevundimonas</taxon>
    </lineage>
</organism>
<dbReference type="KEGG" id="bvc:CEP68_06150"/>
<gene>
    <name evidence="1" type="ORF">CEP68_06150</name>
</gene>
<evidence type="ECO:0000313" key="2">
    <source>
        <dbReference type="Proteomes" id="UP000197050"/>
    </source>
</evidence>